<dbReference type="EMBL" id="JAADJZ010000006">
    <property type="protein sequence ID" value="KAF2874533.1"/>
    <property type="molecule type" value="Genomic_DNA"/>
</dbReference>
<name>A0A7C8IEV0_9PLEO</name>
<sequence length="189" mass="19955">MDVSPGGPNEYICWAGHGAPVGTTQCQLLLFCWRGLRADHMLASWLVACRIWCFESTSEQAQDCRSDGSEGVAPKRRLFAASRDSRGAGRGVVCACQLLSGGRLDACSRRSTLYGLQAGAADCAFGVRPNTRAVSLQRTVRPASGGGGGGWMVINLTTVVSRSRLVDASSQAAIFHHHLELASATALGC</sequence>
<dbReference type="AlphaFoldDB" id="A0A7C8IEV0"/>
<gene>
    <name evidence="1" type="ORF">BDV95DRAFT_334945</name>
</gene>
<comment type="caution">
    <text evidence="1">The sequence shown here is derived from an EMBL/GenBank/DDBJ whole genome shotgun (WGS) entry which is preliminary data.</text>
</comment>
<proteinExistence type="predicted"/>
<dbReference type="Proteomes" id="UP000481861">
    <property type="component" value="Unassembled WGS sequence"/>
</dbReference>
<accession>A0A7C8IEV0</accession>
<evidence type="ECO:0000313" key="2">
    <source>
        <dbReference type="Proteomes" id="UP000481861"/>
    </source>
</evidence>
<organism evidence="1 2">
    <name type="scientific">Massariosphaeria phaeospora</name>
    <dbReference type="NCBI Taxonomy" id="100035"/>
    <lineage>
        <taxon>Eukaryota</taxon>
        <taxon>Fungi</taxon>
        <taxon>Dikarya</taxon>
        <taxon>Ascomycota</taxon>
        <taxon>Pezizomycotina</taxon>
        <taxon>Dothideomycetes</taxon>
        <taxon>Pleosporomycetidae</taxon>
        <taxon>Pleosporales</taxon>
        <taxon>Pleosporales incertae sedis</taxon>
        <taxon>Massariosphaeria</taxon>
    </lineage>
</organism>
<protein>
    <submittedName>
        <fullName evidence="1">Uncharacterized protein</fullName>
    </submittedName>
</protein>
<evidence type="ECO:0000313" key="1">
    <source>
        <dbReference type="EMBL" id="KAF2874533.1"/>
    </source>
</evidence>
<reference evidence="1 2" key="1">
    <citation type="submission" date="2020-01" db="EMBL/GenBank/DDBJ databases">
        <authorList>
            <consortium name="DOE Joint Genome Institute"/>
            <person name="Haridas S."/>
            <person name="Albert R."/>
            <person name="Binder M."/>
            <person name="Bloem J."/>
            <person name="Labutti K."/>
            <person name="Salamov A."/>
            <person name="Andreopoulos B."/>
            <person name="Baker S.E."/>
            <person name="Barry K."/>
            <person name="Bills G."/>
            <person name="Bluhm B.H."/>
            <person name="Cannon C."/>
            <person name="Castanera R."/>
            <person name="Culley D.E."/>
            <person name="Daum C."/>
            <person name="Ezra D."/>
            <person name="Gonzalez J.B."/>
            <person name="Henrissat B."/>
            <person name="Kuo A."/>
            <person name="Liang C."/>
            <person name="Lipzen A."/>
            <person name="Lutzoni F."/>
            <person name="Magnuson J."/>
            <person name="Mondo S."/>
            <person name="Nolan M."/>
            <person name="Ohm R."/>
            <person name="Pangilinan J."/>
            <person name="Park H.-J.H."/>
            <person name="Ramirez L."/>
            <person name="Alfaro M."/>
            <person name="Sun H."/>
            <person name="Tritt A."/>
            <person name="Yoshinaga Y."/>
            <person name="Zwiers L.-H.L."/>
            <person name="Turgeon B.G."/>
            <person name="Goodwin S.B."/>
            <person name="Spatafora J.W."/>
            <person name="Crous P.W."/>
            <person name="Grigoriev I.V."/>
        </authorList>
    </citation>
    <scope>NUCLEOTIDE SEQUENCE [LARGE SCALE GENOMIC DNA]</scope>
    <source>
        <strain evidence="1 2">CBS 611.86</strain>
    </source>
</reference>
<keyword evidence="2" id="KW-1185">Reference proteome</keyword>